<protein>
    <submittedName>
        <fullName evidence="4">Diguanylate cyclase</fullName>
    </submittedName>
</protein>
<feature type="domain" description="PAC" evidence="2">
    <location>
        <begin position="83"/>
        <end position="135"/>
    </location>
</feature>
<dbReference type="Gene3D" id="3.30.450.20">
    <property type="entry name" value="PAS domain"/>
    <property type="match status" value="1"/>
</dbReference>
<dbReference type="Pfam" id="PF00990">
    <property type="entry name" value="GGDEF"/>
    <property type="match status" value="1"/>
</dbReference>
<evidence type="ECO:0000313" key="5">
    <source>
        <dbReference type="Proteomes" id="UP000182264"/>
    </source>
</evidence>
<dbReference type="AlphaFoldDB" id="A0A1L3GIR3"/>
<dbReference type="CDD" id="cd01949">
    <property type="entry name" value="GGDEF"/>
    <property type="match status" value="1"/>
</dbReference>
<dbReference type="SUPFAM" id="SSF55073">
    <property type="entry name" value="Nucleotide cyclase"/>
    <property type="match status" value="1"/>
</dbReference>
<dbReference type="InterPro" id="IPR013656">
    <property type="entry name" value="PAS_4"/>
</dbReference>
<dbReference type="PROSITE" id="PS50112">
    <property type="entry name" value="PAS"/>
    <property type="match status" value="1"/>
</dbReference>
<keyword evidence="5" id="KW-1185">Reference proteome</keyword>
<dbReference type="InterPro" id="IPR035965">
    <property type="entry name" value="PAS-like_dom_sf"/>
</dbReference>
<dbReference type="GO" id="GO:0003824">
    <property type="term" value="F:catalytic activity"/>
    <property type="evidence" value="ECO:0007669"/>
    <property type="project" value="UniProtKB-ARBA"/>
</dbReference>
<dbReference type="NCBIfam" id="TIGR00229">
    <property type="entry name" value="sensory_box"/>
    <property type="match status" value="1"/>
</dbReference>
<dbReference type="KEGG" id="pace:A6070_07000"/>
<dbReference type="Pfam" id="PF08448">
    <property type="entry name" value="PAS_4"/>
    <property type="match status" value="1"/>
</dbReference>
<dbReference type="InterPro" id="IPR052163">
    <property type="entry name" value="DGC-Regulatory_Protein"/>
</dbReference>
<dbReference type="EMBL" id="CP015518">
    <property type="protein sequence ID" value="APG25822.1"/>
    <property type="molecule type" value="Genomic_DNA"/>
</dbReference>
<dbReference type="CDD" id="cd00130">
    <property type="entry name" value="PAS"/>
    <property type="match status" value="1"/>
</dbReference>
<evidence type="ECO:0000313" key="4">
    <source>
        <dbReference type="EMBL" id="APG25822.1"/>
    </source>
</evidence>
<dbReference type="Gene3D" id="3.30.70.270">
    <property type="match status" value="1"/>
</dbReference>
<dbReference type="PANTHER" id="PTHR46663:SF4">
    <property type="entry name" value="DIGUANYLATE CYCLASE DGCT-RELATED"/>
    <property type="match status" value="1"/>
</dbReference>
<gene>
    <name evidence="4" type="ORF">A7E75_12980</name>
</gene>
<dbReference type="FunFam" id="3.30.70.270:FF:000001">
    <property type="entry name" value="Diguanylate cyclase domain protein"/>
    <property type="match status" value="1"/>
</dbReference>
<dbReference type="InterPro" id="IPR000014">
    <property type="entry name" value="PAS"/>
</dbReference>
<dbReference type="Proteomes" id="UP000182264">
    <property type="component" value="Chromosome"/>
</dbReference>
<reference evidence="4 5" key="1">
    <citation type="journal article" date="2017" name="Genome Announc.">
        <title>Complete Genome Sequences of Two Acetylene-Fermenting Pelobacter acetylenicus Strains.</title>
        <authorList>
            <person name="Sutton J.M."/>
            <person name="Baesman S.M."/>
            <person name="Fierst J.L."/>
            <person name="Poret-Peterson A.T."/>
            <person name="Oremland R.S."/>
            <person name="Dunlap D.S."/>
            <person name="Akob D.M."/>
        </authorList>
    </citation>
    <scope>NUCLEOTIDE SEQUENCE [LARGE SCALE GENOMIC DNA]</scope>
    <source>
        <strain evidence="4 5">DSM 3247</strain>
    </source>
</reference>
<dbReference type="InterPro" id="IPR043128">
    <property type="entry name" value="Rev_trsase/Diguanyl_cyclase"/>
</dbReference>
<dbReference type="SMART" id="SM00267">
    <property type="entry name" value="GGDEF"/>
    <property type="match status" value="1"/>
</dbReference>
<dbReference type="OrthoDB" id="9812034at2"/>
<evidence type="ECO:0000259" key="1">
    <source>
        <dbReference type="PROSITE" id="PS50112"/>
    </source>
</evidence>
<dbReference type="SUPFAM" id="SSF55785">
    <property type="entry name" value="PYP-like sensor domain (PAS domain)"/>
    <property type="match status" value="1"/>
</dbReference>
<dbReference type="InterPro" id="IPR000700">
    <property type="entry name" value="PAS-assoc_C"/>
</dbReference>
<dbReference type="STRING" id="29542.A6070_07000"/>
<dbReference type="PANTHER" id="PTHR46663">
    <property type="entry name" value="DIGUANYLATE CYCLASE DGCT-RELATED"/>
    <property type="match status" value="1"/>
</dbReference>
<proteinExistence type="predicted"/>
<dbReference type="PROSITE" id="PS50887">
    <property type="entry name" value="GGDEF"/>
    <property type="match status" value="1"/>
</dbReference>
<dbReference type="PROSITE" id="PS50113">
    <property type="entry name" value="PAC"/>
    <property type="match status" value="1"/>
</dbReference>
<accession>A0A1L3GIR3</accession>
<organism evidence="4 5">
    <name type="scientific">Syntrophotalea acetylenica</name>
    <name type="common">Pelobacter acetylenicus</name>
    <dbReference type="NCBI Taxonomy" id="29542"/>
    <lineage>
        <taxon>Bacteria</taxon>
        <taxon>Pseudomonadati</taxon>
        <taxon>Thermodesulfobacteriota</taxon>
        <taxon>Desulfuromonadia</taxon>
        <taxon>Desulfuromonadales</taxon>
        <taxon>Syntrophotaleaceae</taxon>
        <taxon>Syntrophotalea</taxon>
    </lineage>
</organism>
<name>A0A1L3GIR3_SYNAC</name>
<dbReference type="NCBIfam" id="TIGR00254">
    <property type="entry name" value="GGDEF"/>
    <property type="match status" value="1"/>
</dbReference>
<dbReference type="InterPro" id="IPR029787">
    <property type="entry name" value="Nucleotide_cyclase"/>
</dbReference>
<feature type="domain" description="GGDEF" evidence="3">
    <location>
        <begin position="170"/>
        <end position="302"/>
    </location>
</feature>
<feature type="domain" description="PAS" evidence="1">
    <location>
        <begin position="4"/>
        <end position="80"/>
    </location>
</feature>
<dbReference type="InterPro" id="IPR000160">
    <property type="entry name" value="GGDEF_dom"/>
</dbReference>
<evidence type="ECO:0000259" key="3">
    <source>
        <dbReference type="PROSITE" id="PS50887"/>
    </source>
</evidence>
<sequence length="302" mass="34505">MLRFTPDLQHLLDSLSDGFYYVDRQRTICFWNRTATRITGFNATQMLGTHCQDNLLRHVDGEGIHLCTERCPLVKAMEENRCVEADVYLHHQAGHRLPVRVRICPVHDASGTVVGATELFSDLSEKTGILLQLEELRRLALIDPLTGLINRTGLEREMEVRLQERYRYDWPLGVLFFDIDHFKQINDTYGHDLGDEVLRLVGNTLKSNCRPFDTFCRWGGEEFVGLLRNVDATTLCEVAERIRMLVEESFTMHNGERIGVTISIGATLGKMDDSSGSLIKRADRLMYQSKQEGRNRVTCDVA</sequence>
<dbReference type="SMART" id="SM00091">
    <property type="entry name" value="PAS"/>
    <property type="match status" value="1"/>
</dbReference>
<evidence type="ECO:0000259" key="2">
    <source>
        <dbReference type="PROSITE" id="PS50113"/>
    </source>
</evidence>
<dbReference type="RefSeq" id="WP_072287664.1">
    <property type="nucleotide sequence ID" value="NZ_CP015455.1"/>
</dbReference>